<dbReference type="Pfam" id="PF07729">
    <property type="entry name" value="FCD"/>
    <property type="match status" value="1"/>
</dbReference>
<keyword evidence="1" id="KW-0805">Transcription regulation</keyword>
<dbReference type="PROSITE" id="PS50949">
    <property type="entry name" value="HTH_GNTR"/>
    <property type="match status" value="1"/>
</dbReference>
<dbReference type="OrthoDB" id="4535513at2"/>
<dbReference type="PRINTS" id="PR00035">
    <property type="entry name" value="HTHGNTR"/>
</dbReference>
<dbReference type="GO" id="GO:0003677">
    <property type="term" value="F:DNA binding"/>
    <property type="evidence" value="ECO:0007669"/>
    <property type="project" value="UniProtKB-KW"/>
</dbReference>
<dbReference type="Proteomes" id="UP000283128">
    <property type="component" value="Unassembled WGS sequence"/>
</dbReference>
<dbReference type="SMART" id="SM00345">
    <property type="entry name" value="HTH_GNTR"/>
    <property type="match status" value="1"/>
</dbReference>
<evidence type="ECO:0000256" key="3">
    <source>
        <dbReference type="ARBA" id="ARBA00023163"/>
    </source>
</evidence>
<organism evidence="5 6">
    <name type="scientific">Streptomyces antnestii</name>
    <dbReference type="NCBI Taxonomy" id="2494256"/>
    <lineage>
        <taxon>Bacteria</taxon>
        <taxon>Bacillati</taxon>
        <taxon>Actinomycetota</taxon>
        <taxon>Actinomycetes</taxon>
        <taxon>Kitasatosporales</taxon>
        <taxon>Streptomycetaceae</taxon>
        <taxon>Streptomyces</taxon>
    </lineage>
</organism>
<dbReference type="Gene3D" id="1.10.10.10">
    <property type="entry name" value="Winged helix-like DNA-binding domain superfamily/Winged helix DNA-binding domain"/>
    <property type="match status" value="1"/>
</dbReference>
<evidence type="ECO:0000256" key="1">
    <source>
        <dbReference type="ARBA" id="ARBA00023015"/>
    </source>
</evidence>
<dbReference type="Pfam" id="PF00392">
    <property type="entry name" value="GntR"/>
    <property type="match status" value="1"/>
</dbReference>
<evidence type="ECO:0000313" key="5">
    <source>
        <dbReference type="EMBL" id="RVU15390.1"/>
    </source>
</evidence>
<sequence length="263" mass="28748">MAPDDDLFQPVKPVRAYQRVAQQIEERILSGDLPPGSRLPAERELVVRFAVGRSTVREALRVLQSAGLIRSRPGDPLGAEVLGVSPDNLSQALSRLTRSRIASLGELVQFRMVLDAESNRLAARLHDADDLARMQEQIDRMERLSASSSGNLHAFSEADALFHRAVAEASGNSLLGLCARAVHEAVVDVIEKKIAGAADATAWRERSIAHHRQVLDAIRTGDAPRAARLAREALYTYYADHVEPETRRLLAAAAQTEDAARTP</sequence>
<proteinExistence type="predicted"/>
<dbReference type="PANTHER" id="PTHR43537:SF44">
    <property type="entry name" value="GNTR FAMILY REGULATORY PROTEIN"/>
    <property type="match status" value="1"/>
</dbReference>
<dbReference type="SUPFAM" id="SSF48008">
    <property type="entry name" value="GntR ligand-binding domain-like"/>
    <property type="match status" value="1"/>
</dbReference>
<comment type="caution">
    <text evidence="5">The sequence shown here is derived from an EMBL/GenBank/DDBJ whole genome shotgun (WGS) entry which is preliminary data.</text>
</comment>
<name>A0A3S2V683_9ACTN</name>
<keyword evidence="6" id="KW-1185">Reference proteome</keyword>
<dbReference type="SMART" id="SM00895">
    <property type="entry name" value="FCD"/>
    <property type="match status" value="1"/>
</dbReference>
<dbReference type="Gene3D" id="1.20.120.530">
    <property type="entry name" value="GntR ligand-binding domain-like"/>
    <property type="match status" value="1"/>
</dbReference>
<evidence type="ECO:0000256" key="2">
    <source>
        <dbReference type="ARBA" id="ARBA00023125"/>
    </source>
</evidence>
<evidence type="ECO:0000259" key="4">
    <source>
        <dbReference type="PROSITE" id="PS50949"/>
    </source>
</evidence>
<dbReference type="GO" id="GO:0003700">
    <property type="term" value="F:DNA-binding transcription factor activity"/>
    <property type="evidence" value="ECO:0007669"/>
    <property type="project" value="InterPro"/>
</dbReference>
<dbReference type="RefSeq" id="WP_127833155.1">
    <property type="nucleotide sequence ID" value="NZ_RZYA01000033.1"/>
</dbReference>
<protein>
    <submittedName>
        <fullName evidence="5">FadR family transcriptional regulator</fullName>
    </submittedName>
</protein>
<dbReference type="InterPro" id="IPR036388">
    <property type="entry name" value="WH-like_DNA-bd_sf"/>
</dbReference>
<dbReference type="InterPro" id="IPR008920">
    <property type="entry name" value="TF_FadR/GntR_C"/>
</dbReference>
<dbReference type="InterPro" id="IPR011711">
    <property type="entry name" value="GntR_C"/>
</dbReference>
<dbReference type="InterPro" id="IPR000524">
    <property type="entry name" value="Tscrpt_reg_HTH_GntR"/>
</dbReference>
<feature type="domain" description="HTH gntR-type" evidence="4">
    <location>
        <begin position="14"/>
        <end position="84"/>
    </location>
</feature>
<gene>
    <name evidence="5" type="ORF">EOT10_39195</name>
</gene>
<reference evidence="5 6" key="1">
    <citation type="submission" date="2019-01" db="EMBL/GenBank/DDBJ databases">
        <title>Genome sequences of Streptomyces and Rhizobium isolates collected from root and soil.</title>
        <authorList>
            <person name="Chhettri S."/>
            <person name="Sevigny J.L."/>
            <person name="Sen A."/>
            <person name="Ennis N."/>
            <person name="Tisa L."/>
        </authorList>
    </citation>
    <scope>NUCLEOTIDE SEQUENCE [LARGE SCALE GENOMIC DNA]</scope>
    <source>
        <strain evidence="5 6">San01</strain>
    </source>
</reference>
<dbReference type="CDD" id="cd07377">
    <property type="entry name" value="WHTH_GntR"/>
    <property type="match status" value="1"/>
</dbReference>
<evidence type="ECO:0000313" key="6">
    <source>
        <dbReference type="Proteomes" id="UP000283128"/>
    </source>
</evidence>
<dbReference type="SUPFAM" id="SSF46785">
    <property type="entry name" value="Winged helix' DNA-binding domain"/>
    <property type="match status" value="1"/>
</dbReference>
<keyword evidence="3" id="KW-0804">Transcription</keyword>
<dbReference type="PANTHER" id="PTHR43537">
    <property type="entry name" value="TRANSCRIPTIONAL REGULATOR, GNTR FAMILY"/>
    <property type="match status" value="1"/>
</dbReference>
<accession>A0A3S2V683</accession>
<keyword evidence="2" id="KW-0238">DNA-binding</keyword>
<dbReference type="AlphaFoldDB" id="A0A3S2V683"/>
<dbReference type="EMBL" id="RZYA01000033">
    <property type="protein sequence ID" value="RVU15390.1"/>
    <property type="molecule type" value="Genomic_DNA"/>
</dbReference>
<dbReference type="InterPro" id="IPR036390">
    <property type="entry name" value="WH_DNA-bd_sf"/>
</dbReference>